<protein>
    <recommendedName>
        <fullName evidence="7">Charged multivesicular body protein 4</fullName>
    </recommendedName>
</protein>
<dbReference type="PANTHER" id="PTHR22761">
    <property type="entry name" value="CHARGED MULTIVESICULAR BODY PROTEIN"/>
    <property type="match status" value="1"/>
</dbReference>
<dbReference type="GO" id="GO:0005771">
    <property type="term" value="C:multivesicular body"/>
    <property type="evidence" value="ECO:0007669"/>
    <property type="project" value="TreeGrafter"/>
</dbReference>
<evidence type="ECO:0008006" key="7">
    <source>
        <dbReference type="Google" id="ProtNLM"/>
    </source>
</evidence>
<dbReference type="InterPro" id="IPR005024">
    <property type="entry name" value="Snf7_fam"/>
</dbReference>
<evidence type="ECO:0000256" key="2">
    <source>
        <dbReference type="ARBA" id="ARBA00006190"/>
    </source>
</evidence>
<evidence type="ECO:0000313" key="6">
    <source>
        <dbReference type="Proteomes" id="UP000031737"/>
    </source>
</evidence>
<comment type="subcellular location">
    <subcellularLocation>
        <location evidence="1">Endosome</location>
    </subcellularLocation>
</comment>
<dbReference type="GO" id="GO:0032511">
    <property type="term" value="P:late endosome to vacuole transport via multivesicular body sorting pathway"/>
    <property type="evidence" value="ECO:0007669"/>
    <property type="project" value="TreeGrafter"/>
</dbReference>
<evidence type="ECO:0000256" key="1">
    <source>
        <dbReference type="ARBA" id="ARBA00004177"/>
    </source>
</evidence>
<keyword evidence="3" id="KW-0967">Endosome</keyword>
<feature type="region of interest" description="Disordered" evidence="4">
    <location>
        <begin position="188"/>
        <end position="228"/>
    </location>
</feature>
<dbReference type="Pfam" id="PF03357">
    <property type="entry name" value="Snf7"/>
    <property type="match status" value="1"/>
</dbReference>
<comment type="similarity">
    <text evidence="2">Belongs to the SNF7 family.</text>
</comment>
<feature type="region of interest" description="Disordered" evidence="4">
    <location>
        <begin position="1"/>
        <end position="23"/>
    </location>
</feature>
<dbReference type="Proteomes" id="UP000031737">
    <property type="component" value="Unassembled WGS sequence"/>
</dbReference>
<sequence>MLRRLFGRGDAQEKPRASGSVSQTLERLETTFELLEKREAVLEKKVEAELARAKQYHAKKNVQAALQCMKRKKAFEDQLTNIAAQKQNLETLKFTLQNQNMNHELLEVQQRVKQELRERNKKMDADRVEDNMGELQDEMEKANAVAEALRQPLDSQLLDEDELMDELMAELQTSEALEQEATLEKKEAYPALPAMPSVPTSVLPKAKTKTQEEEDEEALRALEAELQS</sequence>
<dbReference type="PANTHER" id="PTHR22761:SF10">
    <property type="entry name" value="GH13992P"/>
    <property type="match status" value="1"/>
</dbReference>
<evidence type="ECO:0000256" key="3">
    <source>
        <dbReference type="ARBA" id="ARBA00022753"/>
    </source>
</evidence>
<dbReference type="GO" id="GO:0009898">
    <property type="term" value="C:cytoplasmic side of plasma membrane"/>
    <property type="evidence" value="ECO:0007669"/>
    <property type="project" value="TreeGrafter"/>
</dbReference>
<name>A0A061J816_TRYRA</name>
<evidence type="ECO:0000256" key="4">
    <source>
        <dbReference type="SAM" id="MobiDB-lite"/>
    </source>
</evidence>
<reference evidence="5 6" key="1">
    <citation type="submission" date="2013-07" db="EMBL/GenBank/DDBJ databases">
        <authorList>
            <person name="Stoco P.H."/>
            <person name="Wagner G."/>
            <person name="Gerber A."/>
            <person name="Zaha A."/>
            <person name="Thompson C."/>
            <person name="Bartholomeu D.C."/>
            <person name="Luckemeyer D.D."/>
            <person name="Bahia D."/>
            <person name="Loreto E."/>
            <person name="Prestes E.B."/>
            <person name="Lima F.M."/>
            <person name="Rodrigues-Luiz G."/>
            <person name="Vallejo G.A."/>
            <person name="Filho J.F."/>
            <person name="Monteiro K.M."/>
            <person name="Tyler K.M."/>
            <person name="de Almeida L.G."/>
            <person name="Ortiz M.F."/>
            <person name="Siervo M.A."/>
            <person name="de Moraes M.H."/>
            <person name="Cunha O.L."/>
            <person name="Mendonca-Neto R."/>
            <person name="Silva R."/>
            <person name="Teixeira S.M."/>
            <person name="Murta S.M."/>
            <person name="Sincero T.C."/>
            <person name="Mendes T.A."/>
            <person name="Urmenyi T.P."/>
            <person name="Silva V.G."/>
            <person name="da Rocha W.D."/>
            <person name="Andersson B."/>
            <person name="Romanha A.J."/>
            <person name="Steindel M."/>
            <person name="de Vasconcelos A.T."/>
            <person name="Grisard E.C."/>
        </authorList>
    </citation>
    <scope>NUCLEOTIDE SEQUENCE [LARGE SCALE GENOMIC DNA]</scope>
    <source>
        <strain evidence="5 6">SC58</strain>
    </source>
</reference>
<dbReference type="OrthoDB" id="5592979at2759"/>
<dbReference type="GO" id="GO:0006900">
    <property type="term" value="P:vesicle budding from membrane"/>
    <property type="evidence" value="ECO:0007669"/>
    <property type="project" value="TreeGrafter"/>
</dbReference>
<dbReference type="EMBL" id="AUPL01002835">
    <property type="protein sequence ID" value="ESL09442.1"/>
    <property type="molecule type" value="Genomic_DNA"/>
</dbReference>
<comment type="caution">
    <text evidence="5">The sequence shown here is derived from an EMBL/GenBank/DDBJ whole genome shotgun (WGS) entry which is preliminary data.</text>
</comment>
<dbReference type="Gene3D" id="1.10.287.1060">
    <property type="entry name" value="ESAT-6-like"/>
    <property type="match status" value="1"/>
</dbReference>
<feature type="compositionally biased region" description="Basic and acidic residues" evidence="4">
    <location>
        <begin position="218"/>
        <end position="228"/>
    </location>
</feature>
<evidence type="ECO:0000313" key="5">
    <source>
        <dbReference type="EMBL" id="ESL09442.1"/>
    </source>
</evidence>
<accession>A0A061J816</accession>
<dbReference type="GO" id="GO:0000815">
    <property type="term" value="C:ESCRT III complex"/>
    <property type="evidence" value="ECO:0007669"/>
    <property type="project" value="TreeGrafter"/>
</dbReference>
<dbReference type="VEuPathDB" id="TriTrypDB:TRSC58_02835"/>
<organism evidence="5 6">
    <name type="scientific">Trypanosoma rangeli SC58</name>
    <dbReference type="NCBI Taxonomy" id="429131"/>
    <lineage>
        <taxon>Eukaryota</taxon>
        <taxon>Discoba</taxon>
        <taxon>Euglenozoa</taxon>
        <taxon>Kinetoplastea</taxon>
        <taxon>Metakinetoplastina</taxon>
        <taxon>Trypanosomatida</taxon>
        <taxon>Trypanosomatidae</taxon>
        <taxon>Trypanosoma</taxon>
        <taxon>Herpetosoma</taxon>
    </lineage>
</organism>
<proteinExistence type="inferred from homology"/>
<gene>
    <name evidence="5" type="ORF">TRSC58_02835</name>
</gene>
<keyword evidence="6" id="KW-1185">Reference proteome</keyword>
<dbReference type="AlphaFoldDB" id="A0A061J816"/>